<comment type="caution">
    <text evidence="3">The sequence shown here is derived from an EMBL/GenBank/DDBJ whole genome shotgun (WGS) entry which is preliminary data.</text>
</comment>
<dbReference type="InterPro" id="IPR012495">
    <property type="entry name" value="TadE-like_dom"/>
</dbReference>
<dbReference type="Proteomes" id="UP001367771">
    <property type="component" value="Unassembled WGS sequence"/>
</dbReference>
<organism evidence="3 4">
    <name type="scientific">Sphingomonas kyungheensis</name>
    <dbReference type="NCBI Taxonomy" id="1069987"/>
    <lineage>
        <taxon>Bacteria</taxon>
        <taxon>Pseudomonadati</taxon>
        <taxon>Pseudomonadota</taxon>
        <taxon>Alphaproteobacteria</taxon>
        <taxon>Sphingomonadales</taxon>
        <taxon>Sphingomonadaceae</taxon>
        <taxon>Sphingomonas</taxon>
    </lineage>
</organism>
<keyword evidence="1" id="KW-0472">Membrane</keyword>
<gene>
    <name evidence="3" type="ORF">V8201_16295</name>
</gene>
<name>A0ABU8H6R4_9SPHN</name>
<sequence>MIARNALHSRRGSFKDRRGVAMVEFALTLPMLMLLYLGSVQLTSALSCYRKLGATGRFVADLISQDTATTPGEINYVLQAAQVIMAPYASKQLTVRVTSIKTDQTNLGTVQWSSALNGTALRRGTIVSVPEGLAPGDRFLIYVETSYQFRLLGPLKLFNPVLLADRFYMSPRQSRQVACDTCG</sequence>
<evidence type="ECO:0000256" key="1">
    <source>
        <dbReference type="SAM" id="Phobius"/>
    </source>
</evidence>
<keyword evidence="1" id="KW-1133">Transmembrane helix</keyword>
<protein>
    <submittedName>
        <fullName evidence="3">TadE/TadG family type IV pilus assembly protein</fullName>
    </submittedName>
</protein>
<accession>A0ABU8H6R4</accession>
<feature type="domain" description="TadE-like" evidence="2">
    <location>
        <begin position="19"/>
        <end position="54"/>
    </location>
</feature>
<proteinExistence type="predicted"/>
<feature type="transmembrane region" description="Helical" evidence="1">
    <location>
        <begin position="20"/>
        <end position="38"/>
    </location>
</feature>
<evidence type="ECO:0000259" key="2">
    <source>
        <dbReference type="Pfam" id="PF07811"/>
    </source>
</evidence>
<dbReference type="Pfam" id="PF07811">
    <property type="entry name" value="TadE"/>
    <property type="match status" value="1"/>
</dbReference>
<dbReference type="RefSeq" id="WP_271300993.1">
    <property type="nucleotide sequence ID" value="NZ_JBBBDM010000012.1"/>
</dbReference>
<keyword evidence="4" id="KW-1185">Reference proteome</keyword>
<evidence type="ECO:0000313" key="4">
    <source>
        <dbReference type="Proteomes" id="UP001367771"/>
    </source>
</evidence>
<reference evidence="3 4" key="1">
    <citation type="journal article" date="2013" name="Int. J. Syst. Evol. Microbiol.">
        <title>Sphingomonas kyungheensis sp. nov., a bacterium with ginsenoside-converting activity isolated from soil of a ginseng field.</title>
        <authorList>
            <person name="Son H.M."/>
            <person name="Yang J.E."/>
            <person name="Park Y."/>
            <person name="Han C.K."/>
            <person name="Kim S.G."/>
            <person name="Kook M."/>
            <person name="Yi T.H."/>
        </authorList>
    </citation>
    <scope>NUCLEOTIDE SEQUENCE [LARGE SCALE GENOMIC DNA]</scope>
    <source>
        <strain evidence="3 4">LMG 26582</strain>
    </source>
</reference>
<keyword evidence="1" id="KW-0812">Transmembrane</keyword>
<evidence type="ECO:0000313" key="3">
    <source>
        <dbReference type="EMBL" id="MEI5688655.1"/>
    </source>
</evidence>
<dbReference type="EMBL" id="JBBBDM010000012">
    <property type="protein sequence ID" value="MEI5688655.1"/>
    <property type="molecule type" value="Genomic_DNA"/>
</dbReference>